<comment type="similarity">
    <text evidence="1 7">Belongs to the bacterial ribosomal protein bS6 family.</text>
</comment>
<keyword evidence="4 7" id="KW-0689">Ribosomal protein</keyword>
<keyword evidence="5 7" id="KW-0687">Ribonucleoprotein</keyword>
<dbReference type="GO" id="GO:0006412">
    <property type="term" value="P:translation"/>
    <property type="evidence" value="ECO:0007669"/>
    <property type="project" value="UniProtKB-UniRule"/>
</dbReference>
<dbReference type="InterPro" id="IPR035980">
    <property type="entry name" value="Ribosomal_bS6_sf"/>
</dbReference>
<dbReference type="InterPro" id="IPR020815">
    <property type="entry name" value="Ribosomal_bS6_CS"/>
</dbReference>
<evidence type="ECO:0000256" key="7">
    <source>
        <dbReference type="HAMAP-Rule" id="MF_00360"/>
    </source>
</evidence>
<dbReference type="EMBL" id="MEZJ01000037">
    <property type="protein sequence ID" value="OGD53429.1"/>
    <property type="molecule type" value="Genomic_DNA"/>
</dbReference>
<dbReference type="Proteomes" id="UP000178758">
    <property type="component" value="Unassembled WGS sequence"/>
</dbReference>
<evidence type="ECO:0000313" key="9">
    <source>
        <dbReference type="Proteomes" id="UP000178758"/>
    </source>
</evidence>
<dbReference type="InterPro" id="IPR000529">
    <property type="entry name" value="Ribosomal_bS6"/>
</dbReference>
<dbReference type="GO" id="GO:0070181">
    <property type="term" value="F:small ribosomal subunit rRNA binding"/>
    <property type="evidence" value="ECO:0007669"/>
    <property type="project" value="TreeGrafter"/>
</dbReference>
<keyword evidence="3 7" id="KW-0694">RNA-binding</keyword>
<accession>A0A1F5DE11</accession>
<dbReference type="PANTHER" id="PTHR21011">
    <property type="entry name" value="MITOCHONDRIAL 28S RIBOSOMAL PROTEIN S6"/>
    <property type="match status" value="1"/>
</dbReference>
<comment type="caution">
    <text evidence="8">The sequence shown here is derived from an EMBL/GenBank/DDBJ whole genome shotgun (WGS) entry which is preliminary data.</text>
</comment>
<dbReference type="AlphaFoldDB" id="A0A1F5DE11"/>
<dbReference type="GO" id="GO:0003735">
    <property type="term" value="F:structural constituent of ribosome"/>
    <property type="evidence" value="ECO:0007669"/>
    <property type="project" value="InterPro"/>
</dbReference>
<evidence type="ECO:0000256" key="5">
    <source>
        <dbReference type="ARBA" id="ARBA00023274"/>
    </source>
</evidence>
<organism evidence="8 9">
    <name type="scientific">Candidatus Beckwithbacteria bacterium RBG_13_35_6</name>
    <dbReference type="NCBI Taxonomy" id="1797456"/>
    <lineage>
        <taxon>Bacteria</taxon>
        <taxon>Candidatus Beckwithiibacteriota</taxon>
    </lineage>
</organism>
<dbReference type="GO" id="GO:1990904">
    <property type="term" value="C:ribonucleoprotein complex"/>
    <property type="evidence" value="ECO:0007669"/>
    <property type="project" value="UniProtKB-KW"/>
</dbReference>
<dbReference type="InterPro" id="IPR020814">
    <property type="entry name" value="Ribosomal_S6_plastid/chlpt"/>
</dbReference>
<comment type="function">
    <text evidence="7">Binds together with bS18 to 16S ribosomal RNA.</text>
</comment>
<dbReference type="InterPro" id="IPR014717">
    <property type="entry name" value="Transl_elong_EF1B/ribsomal_bS6"/>
</dbReference>
<dbReference type="PANTHER" id="PTHR21011:SF1">
    <property type="entry name" value="SMALL RIBOSOMAL SUBUNIT PROTEIN BS6M"/>
    <property type="match status" value="1"/>
</dbReference>
<gene>
    <name evidence="7" type="primary">rpsF</name>
    <name evidence="8" type="ORF">A3J78_02440</name>
</gene>
<dbReference type="GO" id="GO:0005737">
    <property type="term" value="C:cytoplasm"/>
    <property type="evidence" value="ECO:0007669"/>
    <property type="project" value="UniProtKB-ARBA"/>
</dbReference>
<dbReference type="SUPFAM" id="SSF54995">
    <property type="entry name" value="Ribosomal protein S6"/>
    <property type="match status" value="1"/>
</dbReference>
<proteinExistence type="inferred from homology"/>
<protein>
    <recommendedName>
        <fullName evidence="6 7">Small ribosomal subunit protein bS6</fullName>
    </recommendedName>
</protein>
<dbReference type="NCBIfam" id="TIGR00166">
    <property type="entry name" value="S6"/>
    <property type="match status" value="1"/>
</dbReference>
<dbReference type="CDD" id="cd00473">
    <property type="entry name" value="bS6"/>
    <property type="match status" value="1"/>
</dbReference>
<sequence>MRSYELVIILSSKLDSKKQDKITDKLKKTISDLKGKLLLSEVWGLKNLAYPISKQDQGIYFYYKLTLEADKLLTLEKTIKLEENILRFLLIKLET</sequence>
<dbReference type="GO" id="GO:0005840">
    <property type="term" value="C:ribosome"/>
    <property type="evidence" value="ECO:0007669"/>
    <property type="project" value="UniProtKB-KW"/>
</dbReference>
<evidence type="ECO:0000256" key="6">
    <source>
        <dbReference type="ARBA" id="ARBA00035294"/>
    </source>
</evidence>
<keyword evidence="2 7" id="KW-0699">rRNA-binding</keyword>
<dbReference type="PROSITE" id="PS01048">
    <property type="entry name" value="RIBOSOMAL_S6"/>
    <property type="match status" value="1"/>
</dbReference>
<evidence type="ECO:0000256" key="2">
    <source>
        <dbReference type="ARBA" id="ARBA00022730"/>
    </source>
</evidence>
<evidence type="ECO:0000313" key="8">
    <source>
        <dbReference type="EMBL" id="OGD53429.1"/>
    </source>
</evidence>
<name>A0A1F5DE11_9BACT</name>
<evidence type="ECO:0000256" key="4">
    <source>
        <dbReference type="ARBA" id="ARBA00022980"/>
    </source>
</evidence>
<evidence type="ECO:0000256" key="3">
    <source>
        <dbReference type="ARBA" id="ARBA00022884"/>
    </source>
</evidence>
<dbReference type="HAMAP" id="MF_00360">
    <property type="entry name" value="Ribosomal_bS6"/>
    <property type="match status" value="1"/>
</dbReference>
<reference evidence="8 9" key="1">
    <citation type="journal article" date="2016" name="Nat. Commun.">
        <title>Thousands of microbial genomes shed light on interconnected biogeochemical processes in an aquifer system.</title>
        <authorList>
            <person name="Anantharaman K."/>
            <person name="Brown C.T."/>
            <person name="Hug L.A."/>
            <person name="Sharon I."/>
            <person name="Castelle C.J."/>
            <person name="Probst A.J."/>
            <person name="Thomas B.C."/>
            <person name="Singh A."/>
            <person name="Wilkins M.J."/>
            <person name="Karaoz U."/>
            <person name="Brodie E.L."/>
            <person name="Williams K.H."/>
            <person name="Hubbard S.S."/>
            <person name="Banfield J.F."/>
        </authorList>
    </citation>
    <scope>NUCLEOTIDE SEQUENCE [LARGE SCALE GENOMIC DNA]</scope>
</reference>
<dbReference type="Gene3D" id="3.30.70.60">
    <property type="match status" value="1"/>
</dbReference>
<evidence type="ECO:0000256" key="1">
    <source>
        <dbReference type="ARBA" id="ARBA00009512"/>
    </source>
</evidence>
<dbReference type="Pfam" id="PF01250">
    <property type="entry name" value="Ribosomal_S6"/>
    <property type="match status" value="1"/>
</dbReference>